<sequence>MAKHIDTTVPPFTEPPTGGLRAMFAQFTALVGSLVKLTDAERDLDGYDGQDPALSAYTGAVDAARDRVLAHCAVLLLGERVSDMDRGLQMVTQMVRTAVTTDKAAEVALIRNLCEMREQTVLFRIYNPGKPGYDAVMDKALDALSAYAAGPGDSRGLGLSGEVSVAHSAMSLHFNRLLGAMEHLIHAEQAIQRRVAADVLCPRFGTAMNGAEAALTAMQDRILCVLAADLTRDEDRRLWELGFALRSLLDRAADETQQGFFDLLMHYQEFFMVSGGSAVTRRTREMQARYFQLLQQMMKLDDFGGPGPGGDGAFGPDLAA</sequence>
<evidence type="ECO:0000313" key="1">
    <source>
        <dbReference type="EMBL" id="PTE14894.1"/>
    </source>
</evidence>
<dbReference type="RefSeq" id="WP_107326043.1">
    <property type="nucleotide sequence ID" value="NZ_NHSP01000003.1"/>
</dbReference>
<protein>
    <submittedName>
        <fullName evidence="1">Uncharacterized protein</fullName>
    </submittedName>
</protein>
<gene>
    <name evidence="1" type="ORF">C5F46_14455</name>
</gene>
<proteinExistence type="predicted"/>
<comment type="caution">
    <text evidence="1">The sequence shown here is derived from an EMBL/GenBank/DDBJ whole genome shotgun (WGS) entry which is preliminary data.</text>
</comment>
<dbReference type="OrthoDB" id="7815006at2"/>
<dbReference type="Proteomes" id="UP000241899">
    <property type="component" value="Unassembled WGS sequence"/>
</dbReference>
<accession>A0A2T4JAH4</accession>
<dbReference type="AlphaFoldDB" id="A0A2T4JAH4"/>
<keyword evidence="2" id="KW-1185">Reference proteome</keyword>
<name>A0A2T4JAH4_9RHOB</name>
<dbReference type="EMBL" id="PZKF01000052">
    <property type="protein sequence ID" value="PTE14894.1"/>
    <property type="molecule type" value="Genomic_DNA"/>
</dbReference>
<organism evidence="1 2">
    <name type="scientific">Phaeovulum veldkampii DSM 11550</name>
    <dbReference type="NCBI Taxonomy" id="1185920"/>
    <lineage>
        <taxon>Bacteria</taxon>
        <taxon>Pseudomonadati</taxon>
        <taxon>Pseudomonadota</taxon>
        <taxon>Alphaproteobacteria</taxon>
        <taxon>Rhodobacterales</taxon>
        <taxon>Paracoccaceae</taxon>
        <taxon>Phaeovulum</taxon>
    </lineage>
</organism>
<reference evidence="1 2" key="1">
    <citation type="submission" date="2018-03" db="EMBL/GenBank/DDBJ databases">
        <title>Rhodobacter veldkampii.</title>
        <authorList>
            <person name="Meyer T.E."/>
            <person name="Miller S."/>
            <person name="Lodha T."/>
            <person name="Gandham S."/>
            <person name="Chintalapati S."/>
            <person name="Chintalapati V.R."/>
        </authorList>
    </citation>
    <scope>NUCLEOTIDE SEQUENCE [LARGE SCALE GENOMIC DNA]</scope>
    <source>
        <strain evidence="1 2">DSM 11550</strain>
    </source>
</reference>
<evidence type="ECO:0000313" key="2">
    <source>
        <dbReference type="Proteomes" id="UP000241899"/>
    </source>
</evidence>